<keyword evidence="7" id="KW-1185">Reference proteome</keyword>
<reference evidence="8 9" key="2">
    <citation type="submission" date="2023-11" db="UniProtKB">
        <authorList>
            <consortium name="WormBaseParasite"/>
        </authorList>
    </citation>
    <scope>IDENTIFICATION</scope>
</reference>
<dbReference type="Pfam" id="PF14881">
    <property type="entry name" value="Tubulin_3"/>
    <property type="match status" value="1"/>
</dbReference>
<dbReference type="SUPFAM" id="SSF52490">
    <property type="entry name" value="Tubulin nucleotide-binding domain-like"/>
    <property type="match status" value="1"/>
</dbReference>
<feature type="region of interest" description="Disordered" evidence="4">
    <location>
        <begin position="404"/>
        <end position="426"/>
    </location>
</feature>
<proteinExistence type="inferred from homology"/>
<comment type="similarity">
    <text evidence="2">Belongs to the misato family.</text>
</comment>
<dbReference type="GO" id="GO:0005739">
    <property type="term" value="C:mitochondrion"/>
    <property type="evidence" value="ECO:0007669"/>
    <property type="project" value="UniProtKB-SubCell"/>
</dbReference>
<evidence type="ECO:0000256" key="1">
    <source>
        <dbReference type="ARBA" id="ARBA00004173"/>
    </source>
</evidence>
<dbReference type="Proteomes" id="UP000050795">
    <property type="component" value="Unassembled WGS sequence"/>
</dbReference>
<dbReference type="GO" id="GO:0007005">
    <property type="term" value="P:mitochondrion organization"/>
    <property type="evidence" value="ECO:0007669"/>
    <property type="project" value="InterPro"/>
</dbReference>
<dbReference type="AlphaFoldDB" id="A0AA85IRV9"/>
<dbReference type="Gene3D" id="3.40.50.1440">
    <property type="entry name" value="Tubulin/FtsZ, GTPase domain"/>
    <property type="match status" value="1"/>
</dbReference>
<feature type="domain" description="Misato Segment II tubulin-like" evidence="5">
    <location>
        <begin position="6"/>
        <end position="72"/>
    </location>
</feature>
<comment type="subcellular location">
    <subcellularLocation>
        <location evidence="1">Mitochondrion</location>
    </subcellularLocation>
</comment>
<feature type="compositionally biased region" description="Low complexity" evidence="4">
    <location>
        <begin position="409"/>
        <end position="426"/>
    </location>
</feature>
<dbReference type="WBParaSite" id="TREG1_107770.5">
    <property type="protein sequence ID" value="TREG1_107770.5"/>
    <property type="gene ID" value="TREG1_107770"/>
</dbReference>
<accession>A0AA85IRV9</accession>
<evidence type="ECO:0000259" key="6">
    <source>
        <dbReference type="Pfam" id="PF14881"/>
    </source>
</evidence>
<protein>
    <submittedName>
        <fullName evidence="8 9">Uncharacterized protein</fullName>
    </submittedName>
</protein>
<dbReference type="WBParaSite" id="TREG1_107770.2">
    <property type="protein sequence ID" value="TREG1_107770.2"/>
    <property type="gene ID" value="TREG1_107770"/>
</dbReference>
<keyword evidence="3" id="KW-0496">Mitochondrion</keyword>
<dbReference type="WBParaSite" id="TREG1_107770.7">
    <property type="protein sequence ID" value="TREG1_107770.7"/>
    <property type="gene ID" value="TREG1_107770"/>
</dbReference>
<feature type="domain" description="DML1/Misato tubulin" evidence="6">
    <location>
        <begin position="119"/>
        <end position="307"/>
    </location>
</feature>
<evidence type="ECO:0000313" key="8">
    <source>
        <dbReference type="WBParaSite" id="TREG1_107770.2"/>
    </source>
</evidence>
<sequence length="552" mass="62017">MQLNQSEVITIQAGSLANQVCTHFWNIQEYGFTNKPTTAECEFPFTYQVLFDDSIRKLKPRALAVDVRETVDFGTKLNSQLIPTFCDIPLWNSQVDQVIRSTPQSNGNKHLCSNWTNCLSPSAHRTWCHDDILYKLPVSLQPIPTEFTDDKTDQPNSIVSLSTFTEGQDVYRSGNHVAEECDDRIRRLAESCSFVNSFQVVVDAEDGFSGVGTRLLENIVEEFPKAFIFSVPLYHSSALSHMSTRLQKIAIVNQLCLINNLESGDFISHGCWLPMDVSELYGDHRHVCQKMSVLASVLDTVTTPTKLAYKFGGLNMNNLWSVTSFAQGRNMLTAQAGICCHEKADDQLAWYNFNPYYNQGKRIVGETVLPQPVLWRQLMSRGVTDSKLMDNLWKMCNVVTDDTTRSVKNNNNNNNNNNNTNNHVNSNNSLAAANLHIPSLYTSGLSRLVYTLPNYPLQTTSSRMMNQINPPSSSSSSAGAAPPNCQQYPTMRTACIVDVPNTNSYEAKALEKLVKSLIPYKSHPVDTLMELEIWQEFLESAQTRLIDAYTTK</sequence>
<dbReference type="WBParaSite" id="TREG1_107770.6">
    <property type="protein sequence ID" value="TREG1_107770.6"/>
    <property type="gene ID" value="TREG1_107770"/>
</dbReference>
<organism evidence="7 10">
    <name type="scientific">Trichobilharzia regenti</name>
    <name type="common">Nasal bird schistosome</name>
    <dbReference type="NCBI Taxonomy" id="157069"/>
    <lineage>
        <taxon>Eukaryota</taxon>
        <taxon>Metazoa</taxon>
        <taxon>Spiralia</taxon>
        <taxon>Lophotrochozoa</taxon>
        <taxon>Platyhelminthes</taxon>
        <taxon>Trematoda</taxon>
        <taxon>Digenea</taxon>
        <taxon>Strigeidida</taxon>
        <taxon>Schistosomatoidea</taxon>
        <taxon>Schistosomatidae</taxon>
        <taxon>Trichobilharzia</taxon>
    </lineage>
</organism>
<dbReference type="PANTHER" id="PTHR13391">
    <property type="entry name" value="MITOCHONDRIAL DISTRIBUTION REGULATOR MISATO"/>
    <property type="match status" value="1"/>
</dbReference>
<evidence type="ECO:0000256" key="4">
    <source>
        <dbReference type="SAM" id="MobiDB-lite"/>
    </source>
</evidence>
<dbReference type="WBParaSite" id="TREG1_107770.8">
    <property type="protein sequence ID" value="TREG1_107770.8"/>
    <property type="gene ID" value="TREG1_107770"/>
</dbReference>
<evidence type="ECO:0000313" key="7">
    <source>
        <dbReference type="Proteomes" id="UP000050795"/>
    </source>
</evidence>
<evidence type="ECO:0000256" key="2">
    <source>
        <dbReference type="ARBA" id="ARBA00008507"/>
    </source>
</evidence>
<name>A0AA85IRV9_TRIRE</name>
<dbReference type="PANTHER" id="PTHR13391:SF0">
    <property type="entry name" value="PROTEIN MISATO HOMOLOG 1"/>
    <property type="match status" value="1"/>
</dbReference>
<evidence type="ECO:0000313" key="10">
    <source>
        <dbReference type="WBParaSite" id="TREG1_107770.8"/>
    </source>
</evidence>
<evidence type="ECO:0000256" key="3">
    <source>
        <dbReference type="ARBA" id="ARBA00023128"/>
    </source>
</evidence>
<dbReference type="WBParaSite" id="TREG1_107770.4">
    <property type="protein sequence ID" value="TREG1_107770.4"/>
    <property type="gene ID" value="TREG1_107770"/>
</dbReference>
<evidence type="ECO:0000313" key="9">
    <source>
        <dbReference type="WBParaSite" id="TREG1_107770.4"/>
    </source>
</evidence>
<dbReference type="Pfam" id="PF10644">
    <property type="entry name" value="Misat_Tub_SegII"/>
    <property type="match status" value="1"/>
</dbReference>
<dbReference type="InterPro" id="IPR049942">
    <property type="entry name" value="DML1/Misato"/>
</dbReference>
<dbReference type="InterPro" id="IPR019605">
    <property type="entry name" value="Misato_II_tubulin-like"/>
</dbReference>
<reference evidence="7" key="1">
    <citation type="submission" date="2022-06" db="EMBL/GenBank/DDBJ databases">
        <authorList>
            <person name="Berger JAMES D."/>
            <person name="Berger JAMES D."/>
        </authorList>
    </citation>
    <scope>NUCLEOTIDE SEQUENCE [LARGE SCALE GENOMIC DNA]</scope>
</reference>
<dbReference type="InterPro" id="IPR036525">
    <property type="entry name" value="Tubulin/FtsZ_GTPase_sf"/>
</dbReference>
<dbReference type="InterPro" id="IPR029209">
    <property type="entry name" value="DML1/Misato_tubulin"/>
</dbReference>
<evidence type="ECO:0000259" key="5">
    <source>
        <dbReference type="Pfam" id="PF10644"/>
    </source>
</evidence>